<name>A0A2V4ACM9_9PSEU</name>
<dbReference type="Gene3D" id="2.30.110.10">
    <property type="entry name" value="Electron Transport, Fmn-binding Protein, Chain A"/>
    <property type="match status" value="1"/>
</dbReference>
<comment type="caution">
    <text evidence="1">The sequence shown here is derived from an EMBL/GenBank/DDBJ whole genome shotgun (WGS) entry which is preliminary data.</text>
</comment>
<reference evidence="1 2" key="1">
    <citation type="submission" date="2016-07" db="EMBL/GenBank/DDBJ databases">
        <title>Draft genome sequence of Prauserella muralis DSM 45305, isolated from a mould-covered wall in an indoor environment.</title>
        <authorList>
            <person name="Ruckert C."/>
            <person name="Albersmeier A."/>
            <person name="Jiang C.-L."/>
            <person name="Jiang Y."/>
            <person name="Kalinowski J."/>
            <person name="Schneider O."/>
            <person name="Winkler A."/>
            <person name="Zotchev S.B."/>
        </authorList>
    </citation>
    <scope>NUCLEOTIDE SEQUENCE [LARGE SCALE GENOMIC DNA]</scope>
    <source>
        <strain evidence="1 2">DSM 45305</strain>
    </source>
</reference>
<accession>A0A2V4ACM9</accession>
<dbReference type="AlphaFoldDB" id="A0A2V4ACM9"/>
<gene>
    <name evidence="1" type="ORF">BAY60_34915</name>
</gene>
<dbReference type="RefSeq" id="WP_112285753.1">
    <property type="nucleotide sequence ID" value="NZ_MASW01000016.1"/>
</dbReference>
<evidence type="ECO:0000313" key="2">
    <source>
        <dbReference type="Proteomes" id="UP000249915"/>
    </source>
</evidence>
<keyword evidence="2" id="KW-1185">Reference proteome</keyword>
<sequence length="154" mass="16795">MGNEPRQLKELTKEESLRLLGSVSFGRVVFSQNALPAARPVNHLVDNGAVIIRTHLGAAVLSVVGQVVAYQADAIDEREHLGWSVIVTGYARLIRDAGDVARYERLLRPWVSGEMDQVIRIHPELVTGYELVDGAAESPSRVSGAGGARRSRTR</sequence>
<dbReference type="Proteomes" id="UP000249915">
    <property type="component" value="Unassembled WGS sequence"/>
</dbReference>
<dbReference type="SUPFAM" id="SSF50475">
    <property type="entry name" value="FMN-binding split barrel"/>
    <property type="match status" value="1"/>
</dbReference>
<dbReference type="InterPro" id="IPR024747">
    <property type="entry name" value="Pyridox_Oxase-rel"/>
</dbReference>
<protein>
    <submittedName>
        <fullName evidence="1">Pyridoxamine 5'-phosphate oxidase</fullName>
    </submittedName>
</protein>
<evidence type="ECO:0000313" key="1">
    <source>
        <dbReference type="EMBL" id="PXY16996.1"/>
    </source>
</evidence>
<proteinExistence type="predicted"/>
<dbReference type="InterPro" id="IPR012349">
    <property type="entry name" value="Split_barrel_FMN-bd"/>
</dbReference>
<dbReference type="Pfam" id="PF12900">
    <property type="entry name" value="Pyridox_ox_2"/>
    <property type="match status" value="1"/>
</dbReference>
<dbReference type="EMBL" id="MASW01000016">
    <property type="protein sequence ID" value="PXY16996.1"/>
    <property type="molecule type" value="Genomic_DNA"/>
</dbReference>
<organism evidence="1 2">
    <name type="scientific">Prauserella muralis</name>
    <dbReference type="NCBI Taxonomy" id="588067"/>
    <lineage>
        <taxon>Bacteria</taxon>
        <taxon>Bacillati</taxon>
        <taxon>Actinomycetota</taxon>
        <taxon>Actinomycetes</taxon>
        <taxon>Pseudonocardiales</taxon>
        <taxon>Pseudonocardiaceae</taxon>
        <taxon>Prauserella</taxon>
    </lineage>
</organism>
<dbReference type="OrthoDB" id="7062584at2"/>